<accession>A0AAD7DKN0</accession>
<name>A0AAD7DKN0_MYCRO</name>
<dbReference type="EMBL" id="JARKIE010000044">
    <property type="protein sequence ID" value="KAJ7693960.1"/>
    <property type="molecule type" value="Genomic_DNA"/>
</dbReference>
<keyword evidence="2" id="KW-1185">Reference proteome</keyword>
<protein>
    <submittedName>
        <fullName evidence="1">Uncharacterized protein</fullName>
    </submittedName>
</protein>
<proteinExistence type="predicted"/>
<dbReference type="AlphaFoldDB" id="A0AAD7DKN0"/>
<organism evidence="1 2">
    <name type="scientific">Mycena rosella</name>
    <name type="common">Pink bonnet</name>
    <name type="synonym">Agaricus rosellus</name>
    <dbReference type="NCBI Taxonomy" id="1033263"/>
    <lineage>
        <taxon>Eukaryota</taxon>
        <taxon>Fungi</taxon>
        <taxon>Dikarya</taxon>
        <taxon>Basidiomycota</taxon>
        <taxon>Agaricomycotina</taxon>
        <taxon>Agaricomycetes</taxon>
        <taxon>Agaricomycetidae</taxon>
        <taxon>Agaricales</taxon>
        <taxon>Marasmiineae</taxon>
        <taxon>Mycenaceae</taxon>
        <taxon>Mycena</taxon>
    </lineage>
</organism>
<gene>
    <name evidence="1" type="ORF">B0H17DRAFT_932450</name>
</gene>
<evidence type="ECO:0000313" key="2">
    <source>
        <dbReference type="Proteomes" id="UP001221757"/>
    </source>
</evidence>
<dbReference type="Proteomes" id="UP001221757">
    <property type="component" value="Unassembled WGS sequence"/>
</dbReference>
<evidence type="ECO:0000313" key="1">
    <source>
        <dbReference type="EMBL" id="KAJ7693960.1"/>
    </source>
</evidence>
<comment type="caution">
    <text evidence="1">The sequence shown here is derived from an EMBL/GenBank/DDBJ whole genome shotgun (WGS) entry which is preliminary data.</text>
</comment>
<sequence length="193" mass="21391">MPPAETAAVRVTLVPCPDSAPPWFVSSRDVVTKVDLGCHFDALIAAWTRIEFASRFEHSPTNLPSKGRPIQVGAWISGRRGKRGAPSPVIRDLSAFAKAWDTWWSLLQPAWRAKDADGKWSTAGEYGEGGREWGALYQWGVNGTLSVVAALYFWGCASGEDVESEAVWNEAVADATWMLEGMAKYYEMFNRKF</sequence>
<reference evidence="1" key="1">
    <citation type="submission" date="2023-03" db="EMBL/GenBank/DDBJ databases">
        <title>Massive genome expansion in bonnet fungi (Mycena s.s.) driven by repeated elements and novel gene families across ecological guilds.</title>
        <authorList>
            <consortium name="Lawrence Berkeley National Laboratory"/>
            <person name="Harder C.B."/>
            <person name="Miyauchi S."/>
            <person name="Viragh M."/>
            <person name="Kuo A."/>
            <person name="Thoen E."/>
            <person name="Andreopoulos B."/>
            <person name="Lu D."/>
            <person name="Skrede I."/>
            <person name="Drula E."/>
            <person name="Henrissat B."/>
            <person name="Morin E."/>
            <person name="Kohler A."/>
            <person name="Barry K."/>
            <person name="LaButti K."/>
            <person name="Morin E."/>
            <person name="Salamov A."/>
            <person name="Lipzen A."/>
            <person name="Mereny Z."/>
            <person name="Hegedus B."/>
            <person name="Baldrian P."/>
            <person name="Stursova M."/>
            <person name="Weitz H."/>
            <person name="Taylor A."/>
            <person name="Grigoriev I.V."/>
            <person name="Nagy L.G."/>
            <person name="Martin F."/>
            <person name="Kauserud H."/>
        </authorList>
    </citation>
    <scope>NUCLEOTIDE SEQUENCE</scope>
    <source>
        <strain evidence="1">CBHHK067</strain>
    </source>
</reference>